<keyword evidence="1" id="KW-0472">Membrane</keyword>
<accession>A0ABT7S9W1</accession>
<feature type="transmembrane region" description="Helical" evidence="1">
    <location>
        <begin position="128"/>
        <end position="147"/>
    </location>
</feature>
<reference evidence="2 3" key="1">
    <citation type="submission" date="2023-06" db="EMBL/GenBank/DDBJ databases">
        <title>Cellulomonas sp. MW9 Whole genome sequence.</title>
        <authorList>
            <person name="Park S."/>
        </authorList>
    </citation>
    <scope>NUCLEOTIDE SEQUENCE [LARGE SCALE GENOMIC DNA]</scope>
    <source>
        <strain evidence="2 3">MW9</strain>
    </source>
</reference>
<feature type="transmembrane region" description="Helical" evidence="1">
    <location>
        <begin position="168"/>
        <end position="188"/>
    </location>
</feature>
<dbReference type="RefSeq" id="WP_289447906.1">
    <property type="nucleotide sequence ID" value="NZ_JAUCGR010000004.1"/>
</dbReference>
<keyword evidence="1" id="KW-0812">Transmembrane</keyword>
<feature type="transmembrane region" description="Helical" evidence="1">
    <location>
        <begin position="20"/>
        <end position="38"/>
    </location>
</feature>
<proteinExistence type="predicted"/>
<evidence type="ECO:0000313" key="2">
    <source>
        <dbReference type="EMBL" id="MDM7832410.1"/>
    </source>
</evidence>
<dbReference type="InterPro" id="IPR018750">
    <property type="entry name" value="DUF2306_membrane"/>
</dbReference>
<feature type="transmembrane region" description="Helical" evidence="1">
    <location>
        <begin position="66"/>
        <end position="90"/>
    </location>
</feature>
<organism evidence="2 3">
    <name type="scientific">Cellulomonas edaphi</name>
    <dbReference type="NCBI Taxonomy" id="3053468"/>
    <lineage>
        <taxon>Bacteria</taxon>
        <taxon>Bacillati</taxon>
        <taxon>Actinomycetota</taxon>
        <taxon>Actinomycetes</taxon>
        <taxon>Micrococcales</taxon>
        <taxon>Cellulomonadaceae</taxon>
        <taxon>Cellulomonas</taxon>
    </lineage>
</organism>
<sequence length="245" mass="26124">MTTTAARTTPERTRRRGHRVSWTVVTLTSLAVATYAVSPYLMRSLRALAADDVGLATGYAGRPAPVLLAFSLHVAAGGVALLVGPFSFWAGLRRRRPAVHRAIGRTYLGAVGVAGVGALALAPVNTAGMVGLFGFGTLAVLWLATSWRGYRAIRAGDAAGHQAWMIRSFALTYAAVTLRAWTGVLVAVQAPFTSGPSGVDTAFDNAYAAVPFLCWLPNLVVAEWLIRRRHLPTLRITEPDRAMQG</sequence>
<evidence type="ECO:0000256" key="1">
    <source>
        <dbReference type="SAM" id="Phobius"/>
    </source>
</evidence>
<name>A0ABT7S9W1_9CELL</name>
<dbReference type="EMBL" id="JAUCGR010000004">
    <property type="protein sequence ID" value="MDM7832410.1"/>
    <property type="molecule type" value="Genomic_DNA"/>
</dbReference>
<protein>
    <submittedName>
        <fullName evidence="2">DUF2306 domain-containing protein</fullName>
    </submittedName>
</protein>
<gene>
    <name evidence="2" type="ORF">QRT05_13800</name>
</gene>
<feature type="transmembrane region" description="Helical" evidence="1">
    <location>
        <begin position="208"/>
        <end position="226"/>
    </location>
</feature>
<evidence type="ECO:0000313" key="3">
    <source>
        <dbReference type="Proteomes" id="UP001321453"/>
    </source>
</evidence>
<feature type="transmembrane region" description="Helical" evidence="1">
    <location>
        <begin position="102"/>
        <end position="122"/>
    </location>
</feature>
<comment type="caution">
    <text evidence="2">The sequence shown here is derived from an EMBL/GenBank/DDBJ whole genome shotgun (WGS) entry which is preliminary data.</text>
</comment>
<dbReference type="Pfam" id="PF10067">
    <property type="entry name" value="DUF2306"/>
    <property type="match status" value="1"/>
</dbReference>
<dbReference type="Proteomes" id="UP001321453">
    <property type="component" value="Unassembled WGS sequence"/>
</dbReference>
<keyword evidence="3" id="KW-1185">Reference proteome</keyword>
<keyword evidence="1" id="KW-1133">Transmembrane helix</keyword>